<sequence length="639" mass="70642">MEQKRNTHVRQSRYQAKPAPASSRKKAAAPKSARPGGNHHQQDVRKHPNQAAVHHTTASRQRSRRRKRRFRLKPQVKIAGILILVFLLGLAGSRIFSSGKGSDNKKTKEAMVKSAKAEDDVVEMEETKEIAFEPHCVDSTKPENLISYTNIEVDGNQLENISDYQPDGDIQFNVGEDYTDVDGIVTFRGNSFRDNPTHGYANMTNYKLNGLWSADTGSLASGDTVWTGSGWTGQPLLMKWPKEVKAHMNMTEKAKADDDLVEVIYACMDGNVYFLDLKTGEKTRDPLYLGYTFKGAGALDPRGYPIMYVGAGYNSDEGTARVFVVNLIDCSVMYTFGDNDEFSLRGSLSFFDGSALVDEETDTLIYPGENGILYLIKLNTSYDKETGSLSINPGKIVKWRYYGTRSSTESFWLGMEDSAAVYKGYVFMADNGGNLMCLNLNTLELVWVQDTLDDSNSTPVLEIENGHLYLYVSTSFRLGWRSNDSATIPIWKIDAETGEIIWHTDYECYTDDGVSGGVQSTIACGKNSLSDYIYVTVSKTSDNASGVLACLKKSDGSKAWEDSSSYAWSSPVCVYNEDGTGKVLYCNSTGDVRLLDGKTGELNDTLSISDGVIEASPAVYDNMAVVGTRDCKIWGIELQ</sequence>
<reference evidence="4 5" key="1">
    <citation type="submission" date="2024-03" db="EMBL/GenBank/DDBJ databases">
        <title>Human intestinal bacterial collection.</title>
        <authorList>
            <person name="Pauvert C."/>
            <person name="Hitch T.C.A."/>
            <person name="Clavel T."/>
        </authorList>
    </citation>
    <scope>NUCLEOTIDE SEQUENCE [LARGE SCALE GENOMIC DNA]</scope>
    <source>
        <strain evidence="4 5">CLA-AA-H95</strain>
    </source>
</reference>
<evidence type="ECO:0000256" key="2">
    <source>
        <dbReference type="SAM" id="Phobius"/>
    </source>
</evidence>
<dbReference type="Gene3D" id="2.130.10.10">
    <property type="entry name" value="YVTN repeat-like/Quinoprotein amine dehydrogenase"/>
    <property type="match status" value="1"/>
</dbReference>
<dbReference type="PANTHER" id="PTHR34512:SF30">
    <property type="entry name" value="OUTER MEMBRANE PROTEIN ASSEMBLY FACTOR BAMB"/>
    <property type="match status" value="1"/>
</dbReference>
<dbReference type="InterPro" id="IPR002372">
    <property type="entry name" value="PQQ_rpt_dom"/>
</dbReference>
<comment type="caution">
    <text evidence="4">The sequence shown here is derived from an EMBL/GenBank/DDBJ whole genome shotgun (WGS) entry which is preliminary data.</text>
</comment>
<keyword evidence="2" id="KW-0812">Transmembrane</keyword>
<dbReference type="PANTHER" id="PTHR34512">
    <property type="entry name" value="CELL SURFACE PROTEIN"/>
    <property type="match status" value="1"/>
</dbReference>
<evidence type="ECO:0000313" key="5">
    <source>
        <dbReference type="Proteomes" id="UP001446032"/>
    </source>
</evidence>
<gene>
    <name evidence="4" type="ORF">WMO75_17360</name>
</gene>
<evidence type="ECO:0000259" key="3">
    <source>
        <dbReference type="Pfam" id="PF13360"/>
    </source>
</evidence>
<protein>
    <submittedName>
        <fullName evidence="4">PQQ-binding-like beta-propeller repeat protein</fullName>
    </submittedName>
</protein>
<organism evidence="4 5">
    <name type="scientific">Blautia intestinihominis</name>
    <dbReference type="NCBI Taxonomy" id="3133152"/>
    <lineage>
        <taxon>Bacteria</taxon>
        <taxon>Bacillati</taxon>
        <taxon>Bacillota</taxon>
        <taxon>Clostridia</taxon>
        <taxon>Lachnospirales</taxon>
        <taxon>Lachnospiraceae</taxon>
        <taxon>Blautia</taxon>
    </lineage>
</organism>
<keyword evidence="2" id="KW-1133">Transmembrane helix</keyword>
<feature type="transmembrane region" description="Helical" evidence="2">
    <location>
        <begin position="76"/>
        <end position="96"/>
    </location>
</feature>
<keyword evidence="2" id="KW-0472">Membrane</keyword>
<feature type="compositionally biased region" description="Basic residues" evidence="1">
    <location>
        <begin position="61"/>
        <end position="71"/>
    </location>
</feature>
<accession>A0ABV1AQT3</accession>
<feature type="domain" description="Pyrrolo-quinoline quinone repeat" evidence="3">
    <location>
        <begin position="420"/>
        <end position="564"/>
    </location>
</feature>
<dbReference type="Proteomes" id="UP001446032">
    <property type="component" value="Unassembled WGS sequence"/>
</dbReference>
<dbReference type="SUPFAM" id="SSF50998">
    <property type="entry name" value="Quinoprotein alcohol dehydrogenase-like"/>
    <property type="match status" value="2"/>
</dbReference>
<dbReference type="Pfam" id="PF13360">
    <property type="entry name" value="PQQ_2"/>
    <property type="match status" value="1"/>
</dbReference>
<evidence type="ECO:0000313" key="4">
    <source>
        <dbReference type="EMBL" id="MEQ2360060.1"/>
    </source>
</evidence>
<dbReference type="InterPro" id="IPR015943">
    <property type="entry name" value="WD40/YVTN_repeat-like_dom_sf"/>
</dbReference>
<dbReference type="RefSeq" id="WP_227222431.1">
    <property type="nucleotide sequence ID" value="NZ_JBBMEI010000094.1"/>
</dbReference>
<keyword evidence="5" id="KW-1185">Reference proteome</keyword>
<name>A0ABV1AQT3_9FIRM</name>
<feature type="region of interest" description="Disordered" evidence="1">
    <location>
        <begin position="1"/>
        <end position="71"/>
    </location>
</feature>
<feature type="compositionally biased region" description="Basic residues" evidence="1">
    <location>
        <begin position="1"/>
        <end position="11"/>
    </location>
</feature>
<evidence type="ECO:0000256" key="1">
    <source>
        <dbReference type="SAM" id="MobiDB-lite"/>
    </source>
</evidence>
<dbReference type="EMBL" id="JBBMEI010000094">
    <property type="protein sequence ID" value="MEQ2360060.1"/>
    <property type="molecule type" value="Genomic_DNA"/>
</dbReference>
<dbReference type="InterPro" id="IPR011047">
    <property type="entry name" value="Quinoprotein_ADH-like_sf"/>
</dbReference>
<proteinExistence type="predicted"/>